<dbReference type="KEGG" id="hmo:HM1_1575"/>
<protein>
    <submittedName>
        <fullName evidence="1">Uncharacterized protein</fullName>
    </submittedName>
</protein>
<evidence type="ECO:0000313" key="2">
    <source>
        <dbReference type="Proteomes" id="UP000008550"/>
    </source>
</evidence>
<dbReference type="Proteomes" id="UP000008550">
    <property type="component" value="Chromosome"/>
</dbReference>
<proteinExistence type="predicted"/>
<evidence type="ECO:0000313" key="1">
    <source>
        <dbReference type="EMBL" id="ABZ84145.1"/>
    </source>
</evidence>
<accession>B0TDA4</accession>
<organism evidence="1 2">
    <name type="scientific">Heliobacterium modesticaldum (strain ATCC 51547 / Ice1)</name>
    <dbReference type="NCBI Taxonomy" id="498761"/>
    <lineage>
        <taxon>Bacteria</taxon>
        <taxon>Bacillati</taxon>
        <taxon>Bacillota</taxon>
        <taxon>Clostridia</taxon>
        <taxon>Eubacteriales</taxon>
        <taxon>Heliobacteriaceae</taxon>
        <taxon>Heliomicrobium</taxon>
    </lineage>
</organism>
<name>B0TDA4_HELMI</name>
<dbReference type="AlphaFoldDB" id="B0TDA4"/>
<keyword evidence="2" id="KW-1185">Reference proteome</keyword>
<dbReference type="STRING" id="498761.HM1_1575"/>
<sequence length="51" mass="5352">MISRGFLSLFQCPTAGNDPAYLPEAVINLLNLIEVTSVYAGLKCPKAAGIA</sequence>
<dbReference type="HOGENOM" id="CLU_3099553_0_0_9"/>
<reference evidence="1 2" key="1">
    <citation type="journal article" date="2008" name="J. Bacteriol.">
        <title>The genome of Heliobacterium modesticaldum, a phototrophic representative of the Firmicutes containing the simplest photosynthetic apparatus.</title>
        <authorList>
            <person name="Sattley W.M."/>
            <person name="Madigan M.T."/>
            <person name="Swingley W.D."/>
            <person name="Cheung P.C."/>
            <person name="Clocksin K.M."/>
            <person name="Conrad A.L."/>
            <person name="Dejesa L.C."/>
            <person name="Honchak B.M."/>
            <person name="Jung D.O."/>
            <person name="Karbach L.E."/>
            <person name="Kurdoglu A."/>
            <person name="Lahiri S."/>
            <person name="Mastrian S.D."/>
            <person name="Page L.E."/>
            <person name="Taylor H.L."/>
            <person name="Wang Z.T."/>
            <person name="Raymond J."/>
            <person name="Chen M."/>
            <person name="Blankenship R.E."/>
            <person name="Touchman J.W."/>
        </authorList>
    </citation>
    <scope>NUCLEOTIDE SEQUENCE [LARGE SCALE GENOMIC DNA]</scope>
    <source>
        <strain evidence="2">ATCC 51547 / Ice1</strain>
    </source>
</reference>
<gene>
    <name evidence="1" type="ORF">HM1_1575</name>
</gene>
<dbReference type="EMBL" id="CP000930">
    <property type="protein sequence ID" value="ABZ84145.1"/>
    <property type="molecule type" value="Genomic_DNA"/>
</dbReference>